<evidence type="ECO:0000256" key="15">
    <source>
        <dbReference type="PIRNR" id="PIRNR004638"/>
    </source>
</evidence>
<evidence type="ECO:0000256" key="5">
    <source>
        <dbReference type="ARBA" id="ARBA00022475"/>
    </source>
</evidence>
<comment type="subunit">
    <text evidence="14">Homodimer.</text>
</comment>
<evidence type="ECO:0000256" key="9">
    <source>
        <dbReference type="ARBA" id="ARBA00022989"/>
    </source>
</evidence>
<evidence type="ECO:0000313" key="19">
    <source>
        <dbReference type="Proteomes" id="UP001221268"/>
    </source>
</evidence>
<dbReference type="EC" id="1.3.99.-" evidence="14 15"/>
<evidence type="ECO:0000256" key="2">
    <source>
        <dbReference type="ARBA" id="ARBA00005073"/>
    </source>
</evidence>
<dbReference type="Pfam" id="PF03653">
    <property type="entry name" value="UPF0093"/>
    <property type="match status" value="1"/>
</dbReference>
<evidence type="ECO:0000256" key="10">
    <source>
        <dbReference type="ARBA" id="ARBA00023002"/>
    </source>
</evidence>
<keyword evidence="10 14" id="KW-0560">Oxidoreductase</keyword>
<protein>
    <recommendedName>
        <fullName evidence="4 14">Protoporphyrinogen IX oxidase</fullName>
        <shortName evidence="14">PPO</shortName>
        <ecNumber evidence="14 15">1.3.99.-</ecNumber>
    </recommendedName>
</protein>
<evidence type="ECO:0000256" key="3">
    <source>
        <dbReference type="ARBA" id="ARBA00006501"/>
    </source>
</evidence>
<gene>
    <name evidence="16" type="ORF">L4H06_10085</name>
    <name evidence="17" type="ORF">PJU73_08320</name>
</gene>
<organism evidence="16 18">
    <name type="scientific">Neisseria lisongii</name>
    <dbReference type="NCBI Taxonomy" id="2912188"/>
    <lineage>
        <taxon>Bacteria</taxon>
        <taxon>Pseudomonadati</taxon>
        <taxon>Pseudomonadota</taxon>
        <taxon>Betaproteobacteria</taxon>
        <taxon>Neisseriales</taxon>
        <taxon>Neisseriaceae</taxon>
        <taxon>Neisseria</taxon>
    </lineage>
</organism>
<keyword evidence="8 14" id="KW-0479">Metal-binding</keyword>
<evidence type="ECO:0000256" key="7">
    <source>
        <dbReference type="ARBA" id="ARBA00022692"/>
    </source>
</evidence>
<keyword evidence="7 14" id="KW-0812">Transmembrane</keyword>
<keyword evidence="6 14" id="KW-0349">Heme</keyword>
<dbReference type="GO" id="GO:0046872">
    <property type="term" value="F:metal ion binding"/>
    <property type="evidence" value="ECO:0007669"/>
    <property type="project" value="UniProtKB-UniRule"/>
</dbReference>
<evidence type="ECO:0000256" key="14">
    <source>
        <dbReference type="HAMAP-Rule" id="MF_02239"/>
    </source>
</evidence>
<dbReference type="GO" id="GO:0070818">
    <property type="term" value="F:protoporphyrinogen oxidase activity"/>
    <property type="evidence" value="ECO:0007669"/>
    <property type="project" value="UniProtKB-UniRule"/>
</dbReference>
<accession>A0AAW5AMU9</accession>
<comment type="function">
    <text evidence="14 15">Catalyzes the oxidation of protoporphyrinogen IX to protoporphyrin IX.</text>
</comment>
<reference evidence="16" key="1">
    <citation type="submission" date="2022-01" db="EMBL/GenBank/DDBJ databases">
        <title>Neisseria sp. ZJ104.</title>
        <authorList>
            <person name="Yang C."/>
        </authorList>
    </citation>
    <scope>NUCLEOTIDE SEQUENCE</scope>
    <source>
        <strain evidence="16">ZJ104</strain>
    </source>
</reference>
<dbReference type="GO" id="GO:0006782">
    <property type="term" value="P:protoporphyrinogen IX biosynthetic process"/>
    <property type="evidence" value="ECO:0007669"/>
    <property type="project" value="UniProtKB-UniRule"/>
</dbReference>
<comment type="catalytic activity">
    <reaction evidence="13 14 15">
        <text>protoporphyrinogen IX + 3 A = protoporphyrin IX + 3 AH2</text>
        <dbReference type="Rhea" id="RHEA:62000"/>
        <dbReference type="ChEBI" id="CHEBI:13193"/>
        <dbReference type="ChEBI" id="CHEBI:17499"/>
        <dbReference type="ChEBI" id="CHEBI:57306"/>
        <dbReference type="ChEBI" id="CHEBI:57307"/>
    </reaction>
</comment>
<dbReference type="GO" id="GO:0005886">
    <property type="term" value="C:plasma membrane"/>
    <property type="evidence" value="ECO:0007669"/>
    <property type="project" value="UniProtKB-SubCell"/>
</dbReference>
<dbReference type="EMBL" id="JAKKDL010000021">
    <property type="protein sequence ID" value="MCF7530569.1"/>
    <property type="molecule type" value="Genomic_DNA"/>
</dbReference>
<dbReference type="PANTHER" id="PTHR40255">
    <property type="entry name" value="UPF0093 MEMBRANE PROTEIN SLR1790"/>
    <property type="match status" value="1"/>
</dbReference>
<dbReference type="Proteomes" id="UP001201397">
    <property type="component" value="Unassembled WGS sequence"/>
</dbReference>
<comment type="pathway">
    <text evidence="2 14 15">Porphyrin-containing compound metabolism; protoporphyrin-IX biosynthesis; protoporphyrin-IX from protoporphyrinogen-IX: step 1/1.</text>
</comment>
<evidence type="ECO:0000256" key="4">
    <source>
        <dbReference type="ARBA" id="ARBA00017504"/>
    </source>
</evidence>
<comment type="similarity">
    <text evidence="3 14 15">Belongs to the HemJ family.</text>
</comment>
<keyword evidence="12 14" id="KW-0472">Membrane</keyword>
<evidence type="ECO:0000256" key="11">
    <source>
        <dbReference type="ARBA" id="ARBA00023004"/>
    </source>
</evidence>
<keyword evidence="11 14" id="KW-0408">Iron</keyword>
<dbReference type="HAMAP" id="MF_02239">
    <property type="entry name" value="HemJ"/>
    <property type="match status" value="1"/>
</dbReference>
<feature type="binding site" description="axial binding residue" evidence="14">
    <location>
        <position position="11"/>
    </location>
    <ligand>
        <name>heme</name>
        <dbReference type="ChEBI" id="CHEBI:30413"/>
    </ligand>
    <ligandPart>
        <name>Fe</name>
        <dbReference type="ChEBI" id="CHEBI:18248"/>
    </ligandPart>
</feature>
<dbReference type="PANTHER" id="PTHR40255:SF1">
    <property type="entry name" value="PROTOPORPHYRINOGEN IX OXIDASE"/>
    <property type="match status" value="1"/>
</dbReference>
<dbReference type="AlphaFoldDB" id="A0AAW5AMU9"/>
<feature type="transmembrane region" description="Helical" evidence="14">
    <location>
        <begin position="54"/>
        <end position="76"/>
    </location>
</feature>
<name>A0AAW5AMU9_9NEIS</name>
<evidence type="ECO:0000256" key="8">
    <source>
        <dbReference type="ARBA" id="ARBA00022723"/>
    </source>
</evidence>
<sequence length="143" mass="16785">MNLYPWLKLAHLFFIISWFAGLFYLPRIYVNLAQTDPETEPAAYHRLLGMAERLYKFMSPWGWGAVVCGAAIPFVTGWWGNGWVHVKLTIGLALLGYQFYCGRLLQAFIRQRNTRSHKWYRVFNEIPVLLMMAALYLVMFKPF</sequence>
<evidence type="ECO:0000256" key="13">
    <source>
        <dbReference type="ARBA" id="ARBA00048390"/>
    </source>
</evidence>
<evidence type="ECO:0000256" key="1">
    <source>
        <dbReference type="ARBA" id="ARBA00004651"/>
    </source>
</evidence>
<evidence type="ECO:0000313" key="17">
    <source>
        <dbReference type="EMBL" id="WCL71327.1"/>
    </source>
</evidence>
<reference evidence="17 19" key="2">
    <citation type="submission" date="2023-01" db="EMBL/GenBank/DDBJ databases">
        <authorList>
            <person name="Yang C."/>
        </authorList>
    </citation>
    <scope>NUCLEOTIDE SEQUENCE [LARGE SCALE GENOMIC DNA]</scope>
    <source>
        <strain evidence="17 19">ZJ106</strain>
    </source>
</reference>
<dbReference type="PIRSF" id="PIRSF004638">
    <property type="entry name" value="UCP004638"/>
    <property type="match status" value="1"/>
</dbReference>
<comment type="subcellular location">
    <subcellularLocation>
        <location evidence="1 14">Cell membrane</location>
        <topology evidence="1 14">Multi-pass membrane protein</topology>
    </subcellularLocation>
</comment>
<keyword evidence="9 14" id="KW-1133">Transmembrane helix</keyword>
<evidence type="ECO:0000313" key="18">
    <source>
        <dbReference type="Proteomes" id="UP001201397"/>
    </source>
</evidence>
<dbReference type="EMBL" id="CP116766">
    <property type="protein sequence ID" value="WCL71327.1"/>
    <property type="molecule type" value="Genomic_DNA"/>
</dbReference>
<feature type="transmembrane region" description="Helical" evidence="14">
    <location>
        <begin position="82"/>
        <end position="101"/>
    </location>
</feature>
<dbReference type="InterPro" id="IPR005265">
    <property type="entry name" value="HemJ-like"/>
</dbReference>
<proteinExistence type="inferred from homology"/>
<feature type="transmembrane region" description="Helical" evidence="14">
    <location>
        <begin position="122"/>
        <end position="140"/>
    </location>
</feature>
<evidence type="ECO:0000256" key="6">
    <source>
        <dbReference type="ARBA" id="ARBA00022617"/>
    </source>
</evidence>
<feature type="transmembrane region" description="Helical" evidence="14">
    <location>
        <begin position="6"/>
        <end position="25"/>
    </location>
</feature>
<dbReference type="RefSeq" id="WP_237091990.1">
    <property type="nucleotide sequence ID" value="NZ_CP116766.1"/>
</dbReference>
<evidence type="ECO:0000313" key="16">
    <source>
        <dbReference type="EMBL" id="MCF7530569.1"/>
    </source>
</evidence>
<keyword evidence="19" id="KW-1185">Reference proteome</keyword>
<dbReference type="Proteomes" id="UP001221268">
    <property type="component" value="Chromosome"/>
</dbReference>
<feature type="binding site" description="axial binding residue" evidence="14">
    <location>
        <position position="87"/>
    </location>
    <ligand>
        <name>heme</name>
        <dbReference type="ChEBI" id="CHEBI:30413"/>
    </ligand>
    <ligandPart>
        <name>Fe</name>
        <dbReference type="ChEBI" id="CHEBI:18248"/>
    </ligandPart>
</feature>
<evidence type="ECO:0000256" key="12">
    <source>
        <dbReference type="ARBA" id="ARBA00023136"/>
    </source>
</evidence>
<keyword evidence="5 14" id="KW-1003">Cell membrane</keyword>
<comment type="cofactor">
    <cofactor evidence="14 15">
        <name>heme b</name>
        <dbReference type="ChEBI" id="CHEBI:60344"/>
    </cofactor>
    <text evidence="14 15">Binds 1 heme b (iron(II)-protoporphyrin IX) group per subunit.</text>
</comment>